<dbReference type="Gene3D" id="3.40.50.1220">
    <property type="entry name" value="TPP-binding domain"/>
    <property type="match status" value="1"/>
</dbReference>
<dbReference type="NCBIfam" id="NF006052">
    <property type="entry name" value="PRK08199.1"/>
    <property type="match status" value="1"/>
</dbReference>
<dbReference type="InterPro" id="IPR029061">
    <property type="entry name" value="THDP-binding"/>
</dbReference>
<dbReference type="Proteomes" id="UP000580517">
    <property type="component" value="Unassembled WGS sequence"/>
</dbReference>
<evidence type="ECO:0000313" key="8">
    <source>
        <dbReference type="Proteomes" id="UP000580517"/>
    </source>
</evidence>
<accession>A0A853F9J8</accession>
<gene>
    <name evidence="7" type="ORF">H0A68_10815</name>
</gene>
<keyword evidence="2 3" id="KW-0786">Thiamine pyrophosphate</keyword>
<dbReference type="InterPro" id="IPR012001">
    <property type="entry name" value="Thiamin_PyroP_enz_TPP-bd_dom"/>
</dbReference>
<comment type="caution">
    <text evidence="7">The sequence shown here is derived from an EMBL/GenBank/DDBJ whole genome shotgun (WGS) entry which is preliminary data.</text>
</comment>
<dbReference type="InterPro" id="IPR011766">
    <property type="entry name" value="TPP_enzyme_TPP-bd"/>
</dbReference>
<dbReference type="InterPro" id="IPR045229">
    <property type="entry name" value="TPP_enz"/>
</dbReference>
<dbReference type="FunFam" id="3.40.50.970:FF:000007">
    <property type="entry name" value="Acetolactate synthase"/>
    <property type="match status" value="1"/>
</dbReference>
<comment type="similarity">
    <text evidence="1 3">Belongs to the TPP enzyme family.</text>
</comment>
<dbReference type="CDD" id="cd00568">
    <property type="entry name" value="TPP_enzymes"/>
    <property type="match status" value="1"/>
</dbReference>
<feature type="domain" description="Thiamine pyrophosphate enzyme N-terminal TPP-binding" evidence="6">
    <location>
        <begin position="20"/>
        <end position="134"/>
    </location>
</feature>
<evidence type="ECO:0000313" key="7">
    <source>
        <dbReference type="EMBL" id="NYT37365.1"/>
    </source>
</evidence>
<protein>
    <submittedName>
        <fullName evidence="7">Pyruvate decarboxylase</fullName>
    </submittedName>
</protein>
<organism evidence="7 8">
    <name type="scientific">Allopusillimonas soli</name>
    <dbReference type="NCBI Taxonomy" id="659016"/>
    <lineage>
        <taxon>Bacteria</taxon>
        <taxon>Pseudomonadati</taxon>
        <taxon>Pseudomonadota</taxon>
        <taxon>Betaproteobacteria</taxon>
        <taxon>Burkholderiales</taxon>
        <taxon>Alcaligenaceae</taxon>
        <taxon>Allopusillimonas</taxon>
    </lineage>
</organism>
<proteinExistence type="inferred from homology"/>
<dbReference type="GO" id="GO:0050660">
    <property type="term" value="F:flavin adenine dinucleotide binding"/>
    <property type="evidence" value="ECO:0007669"/>
    <property type="project" value="TreeGrafter"/>
</dbReference>
<dbReference type="EMBL" id="JACCEW010000003">
    <property type="protein sequence ID" value="NYT37365.1"/>
    <property type="molecule type" value="Genomic_DNA"/>
</dbReference>
<feature type="domain" description="Thiamine pyrophosphate enzyme central" evidence="4">
    <location>
        <begin position="206"/>
        <end position="334"/>
    </location>
</feature>
<dbReference type="GO" id="GO:0000287">
    <property type="term" value="F:magnesium ion binding"/>
    <property type="evidence" value="ECO:0007669"/>
    <property type="project" value="InterPro"/>
</dbReference>
<dbReference type="Pfam" id="PF00205">
    <property type="entry name" value="TPP_enzyme_M"/>
    <property type="match status" value="1"/>
</dbReference>
<dbReference type="Pfam" id="PF02775">
    <property type="entry name" value="TPP_enzyme_C"/>
    <property type="match status" value="1"/>
</dbReference>
<evidence type="ECO:0000256" key="2">
    <source>
        <dbReference type="ARBA" id="ARBA00023052"/>
    </source>
</evidence>
<evidence type="ECO:0000256" key="3">
    <source>
        <dbReference type="RuleBase" id="RU362132"/>
    </source>
</evidence>
<dbReference type="SUPFAM" id="SSF52518">
    <property type="entry name" value="Thiamin diphosphate-binding fold (THDP-binding)"/>
    <property type="match status" value="2"/>
</dbReference>
<dbReference type="Gene3D" id="3.40.50.970">
    <property type="match status" value="2"/>
</dbReference>
<dbReference type="AlphaFoldDB" id="A0A853F9J8"/>
<dbReference type="InterPro" id="IPR000399">
    <property type="entry name" value="TPP-bd_CS"/>
</dbReference>
<dbReference type="GO" id="GO:0005948">
    <property type="term" value="C:acetolactate synthase complex"/>
    <property type="evidence" value="ECO:0007669"/>
    <property type="project" value="TreeGrafter"/>
</dbReference>
<dbReference type="GO" id="GO:0009097">
    <property type="term" value="P:isoleucine biosynthetic process"/>
    <property type="evidence" value="ECO:0007669"/>
    <property type="project" value="TreeGrafter"/>
</dbReference>
<dbReference type="Pfam" id="PF02776">
    <property type="entry name" value="TPP_enzyme_N"/>
    <property type="match status" value="1"/>
</dbReference>
<evidence type="ECO:0000259" key="6">
    <source>
        <dbReference type="Pfam" id="PF02776"/>
    </source>
</evidence>
<dbReference type="GO" id="GO:0009099">
    <property type="term" value="P:L-valine biosynthetic process"/>
    <property type="evidence" value="ECO:0007669"/>
    <property type="project" value="TreeGrafter"/>
</dbReference>
<dbReference type="GO" id="GO:0030976">
    <property type="term" value="F:thiamine pyrophosphate binding"/>
    <property type="evidence" value="ECO:0007669"/>
    <property type="project" value="InterPro"/>
</dbReference>
<keyword evidence="8" id="KW-1185">Reference proteome</keyword>
<evidence type="ECO:0000259" key="5">
    <source>
        <dbReference type="Pfam" id="PF02775"/>
    </source>
</evidence>
<dbReference type="PROSITE" id="PS00187">
    <property type="entry name" value="TPP_ENZYMES"/>
    <property type="match status" value="1"/>
</dbReference>
<evidence type="ECO:0000259" key="4">
    <source>
        <dbReference type="Pfam" id="PF00205"/>
    </source>
</evidence>
<keyword evidence="7" id="KW-0670">Pyruvate</keyword>
<feature type="domain" description="Thiamine pyrophosphate enzyme TPP-binding" evidence="5">
    <location>
        <begin position="401"/>
        <end position="546"/>
    </location>
</feature>
<reference evidence="7 8" key="1">
    <citation type="submission" date="2020-07" db="EMBL/GenBank/DDBJ databases">
        <title>Taxonomic revisions and descriptions of new bacterial species based on genomic comparisons in the high-G+C-content subgroup of the family Alcaligenaceae.</title>
        <authorList>
            <person name="Szabo A."/>
            <person name="Felfoldi T."/>
        </authorList>
    </citation>
    <scope>NUCLEOTIDE SEQUENCE [LARGE SCALE GENOMIC DNA]</scope>
    <source>
        <strain evidence="7 8">DSM 25264</strain>
    </source>
</reference>
<dbReference type="CDD" id="cd07035">
    <property type="entry name" value="TPP_PYR_POX_like"/>
    <property type="match status" value="1"/>
</dbReference>
<dbReference type="GO" id="GO:0003984">
    <property type="term" value="F:acetolactate synthase activity"/>
    <property type="evidence" value="ECO:0007669"/>
    <property type="project" value="TreeGrafter"/>
</dbReference>
<dbReference type="InterPro" id="IPR012000">
    <property type="entry name" value="Thiamin_PyroP_enz_cen_dom"/>
</dbReference>
<dbReference type="OrthoDB" id="2254214at2"/>
<sequence length="552" mass="60397">MAALRVDDILIARPRVPTSSHALLSVLAAHGVDRIFLVPGESYLGILDGLNEYPHIDVVTCRHEAGAGFMACADGRLTRRPGVVMVSRGPGASNAAIAIHTAQQDAIPLIVIVGQVPKSHLRKHAFQEIDYQHMYGTIAKWVVEVSSPQALGEAAFKAIRVATTGTPGPVVLVVPEDVQQQDVDEFSWISPGLAPTTAERATRDEIRTQLRDARRPLLIAGGMMDQPGGRAALLAFAQAWNIPVAVAFRRHDLFPNRSPLYVGDLGLANPREQIEAFRECDLILALGTRLDDVTTQGYRFPNLPQPSQTLIHCYPDPAIVGAHFTPRIGLACNPVTLARDLMPEEPFAPDDGRQAWNHRLRGIYEKLATWPIHNNDHALDFVGVVRAVQRYAPEDAIVSLDAGTFAAPVYRHFPFMPPQRLMAPLSGAMGYGVPAAVAAQLRHPDRKVICMVGDGGFMMTGNEMILAAKRALPILFLLANNHRYGSIRLHQDAQYPGRHLGTDLYNPDFQHIASGFGLPSKRISSPEQIDAAIQDAMRNQGPQFLEFATHQP</sequence>
<name>A0A853F9J8_9BURK</name>
<evidence type="ECO:0000256" key="1">
    <source>
        <dbReference type="ARBA" id="ARBA00007812"/>
    </source>
</evidence>
<dbReference type="SUPFAM" id="SSF52467">
    <property type="entry name" value="DHS-like NAD/FAD-binding domain"/>
    <property type="match status" value="1"/>
</dbReference>
<dbReference type="PANTHER" id="PTHR18968">
    <property type="entry name" value="THIAMINE PYROPHOSPHATE ENZYMES"/>
    <property type="match status" value="1"/>
</dbReference>
<dbReference type="PANTHER" id="PTHR18968:SF120">
    <property type="entry name" value="ACETOLACTATE SYNTHASE LARGE SUBUNIT"/>
    <property type="match status" value="1"/>
</dbReference>
<dbReference type="InterPro" id="IPR029035">
    <property type="entry name" value="DHS-like_NAD/FAD-binding_dom"/>
</dbReference>